<dbReference type="NCBIfam" id="TIGR00705">
    <property type="entry name" value="SppA_67K"/>
    <property type="match status" value="1"/>
</dbReference>
<gene>
    <name evidence="8" type="ORF">BCL74_0293</name>
</gene>
<feature type="domain" description="Peptidase S49" evidence="7">
    <location>
        <begin position="374"/>
        <end position="524"/>
    </location>
</feature>
<evidence type="ECO:0000256" key="3">
    <source>
        <dbReference type="ARBA" id="ARBA00022801"/>
    </source>
</evidence>
<dbReference type="OrthoDB" id="9764363at2"/>
<dbReference type="Pfam" id="PF01343">
    <property type="entry name" value="Peptidase_S49"/>
    <property type="match status" value="2"/>
</dbReference>
<keyword evidence="6" id="KW-0812">Transmembrane</keyword>
<dbReference type="Proteomes" id="UP000277424">
    <property type="component" value="Unassembled WGS sequence"/>
</dbReference>
<proteinExistence type="inferred from homology"/>
<dbReference type="GO" id="GO:0006465">
    <property type="term" value="P:signal peptide processing"/>
    <property type="evidence" value="ECO:0007669"/>
    <property type="project" value="InterPro"/>
</dbReference>
<evidence type="ECO:0000256" key="4">
    <source>
        <dbReference type="ARBA" id="ARBA00022825"/>
    </source>
</evidence>
<dbReference type="GO" id="GO:0008236">
    <property type="term" value="F:serine-type peptidase activity"/>
    <property type="evidence" value="ECO:0007669"/>
    <property type="project" value="UniProtKB-KW"/>
</dbReference>
<dbReference type="CDD" id="cd07018">
    <property type="entry name" value="S49_SppA_67K_type"/>
    <property type="match status" value="1"/>
</dbReference>
<dbReference type="EMBL" id="RBIG01000001">
    <property type="protein sequence ID" value="RKQ72525.1"/>
    <property type="molecule type" value="Genomic_DNA"/>
</dbReference>
<evidence type="ECO:0000256" key="1">
    <source>
        <dbReference type="ARBA" id="ARBA00008683"/>
    </source>
</evidence>
<comment type="caution">
    <text evidence="8">The sequence shown here is derived from an EMBL/GenBank/DDBJ whole genome shotgun (WGS) entry which is preliminary data.</text>
</comment>
<evidence type="ECO:0000313" key="9">
    <source>
        <dbReference type="Proteomes" id="UP000277424"/>
    </source>
</evidence>
<dbReference type="CDD" id="cd07023">
    <property type="entry name" value="S49_Sppa_N_C"/>
    <property type="match status" value="1"/>
</dbReference>
<keyword evidence="6" id="KW-1133">Transmembrane helix</keyword>
<dbReference type="InterPro" id="IPR004634">
    <property type="entry name" value="Pept_S49_pIV"/>
</dbReference>
<keyword evidence="3" id="KW-0378">Hydrolase</keyword>
<evidence type="ECO:0000256" key="2">
    <source>
        <dbReference type="ARBA" id="ARBA00022670"/>
    </source>
</evidence>
<dbReference type="InterPro" id="IPR002142">
    <property type="entry name" value="Peptidase_S49"/>
</dbReference>
<evidence type="ECO:0000256" key="6">
    <source>
        <dbReference type="SAM" id="Phobius"/>
    </source>
</evidence>
<dbReference type="RefSeq" id="WP_121216990.1">
    <property type="nucleotide sequence ID" value="NZ_RBIG01000001.1"/>
</dbReference>
<dbReference type="InterPro" id="IPR029045">
    <property type="entry name" value="ClpP/crotonase-like_dom_sf"/>
</dbReference>
<sequence>MLGWLRRVIVGLLALVGLIVVLVIGGLYLLSDQLMERYESRWQAPELPPRVLLHLPLAGALPEQESDAVQALIRQQQQPSLRQVLEALDRAAIDPRVGGILADLSHAQLGLAQAQELHQAILRFRSAGKPAIAFADTFGEGQSGNTAYYIASAFDQIWLQPSGDIGLTGVALNFMFLREALDEWGIEPQMMRRQEYKGVVETLTERSLTPAVRQNYQRIAESLHGRMIADIATRRSVDADRLRALVDEAPVDAARGLENRLVDRLGYRDEARAAALAVAGNDARPVPLGAYARHAARPQEKPAAEIALITASGPIVRMAPDGLFREDIASAGQLADALDAAVNAPSVRAILLRIDSPGGSYIASDSIWQAVRRAKEAGKPVVAWMGNVAASGGYFIAMAADRIVAQPMTLTGSIGVAGGKIVFAGALDRLGIGHDRVAAGANATLYSPLEPFTDAQRRQMERTLDRIYADFTGKATAARGLDAAGIDRAARGRVFTGADAGEIGLVDAIGGYAEAQQALRALLGLPDGAPLKLQPFPAPEDPFQAVLDLLRGGEFMQALASLSRLSALLTRYEALLGGAMEAPQPLRLPIPEIK</sequence>
<accession>A0A420WNT3</accession>
<feature type="active site" description="Nucleophile" evidence="5">
    <location>
        <position position="391"/>
    </location>
</feature>
<protein>
    <submittedName>
        <fullName evidence="8">Protease-4</fullName>
    </submittedName>
</protein>
<name>A0A420WNT3_9PROT</name>
<organism evidence="8 9">
    <name type="scientific">Oceanibaculum indicum</name>
    <dbReference type="NCBI Taxonomy" id="526216"/>
    <lineage>
        <taxon>Bacteria</taxon>
        <taxon>Pseudomonadati</taxon>
        <taxon>Pseudomonadota</taxon>
        <taxon>Alphaproteobacteria</taxon>
        <taxon>Rhodospirillales</taxon>
        <taxon>Oceanibaculaceae</taxon>
        <taxon>Oceanibaculum</taxon>
    </lineage>
</organism>
<dbReference type="Gene3D" id="3.90.226.10">
    <property type="entry name" value="2-enoyl-CoA Hydratase, Chain A, domain 1"/>
    <property type="match status" value="3"/>
</dbReference>
<dbReference type="InterPro" id="IPR047272">
    <property type="entry name" value="S49_SppA_C"/>
</dbReference>
<evidence type="ECO:0000256" key="5">
    <source>
        <dbReference type="PIRSR" id="PIRSR001217-1"/>
    </source>
</evidence>
<comment type="similarity">
    <text evidence="1">Belongs to the peptidase S49 family.</text>
</comment>
<evidence type="ECO:0000259" key="7">
    <source>
        <dbReference type="Pfam" id="PF01343"/>
    </source>
</evidence>
<keyword evidence="2 8" id="KW-0645">Protease</keyword>
<evidence type="ECO:0000313" key="8">
    <source>
        <dbReference type="EMBL" id="RKQ72525.1"/>
    </source>
</evidence>
<dbReference type="InterPro" id="IPR047217">
    <property type="entry name" value="S49_SppA_67K_type_N"/>
</dbReference>
<feature type="transmembrane region" description="Helical" evidence="6">
    <location>
        <begin position="12"/>
        <end position="31"/>
    </location>
</feature>
<dbReference type="GO" id="GO:0016020">
    <property type="term" value="C:membrane"/>
    <property type="evidence" value="ECO:0007669"/>
    <property type="project" value="InterPro"/>
</dbReference>
<dbReference type="PIRSF" id="PIRSF001217">
    <property type="entry name" value="Protease_4_SppA"/>
    <property type="match status" value="1"/>
</dbReference>
<dbReference type="SUPFAM" id="SSF52096">
    <property type="entry name" value="ClpP/crotonase"/>
    <property type="match status" value="2"/>
</dbReference>
<feature type="active site" description="Proton donor/acceptor" evidence="5">
    <location>
        <position position="197"/>
    </location>
</feature>
<feature type="domain" description="Peptidase S49" evidence="7">
    <location>
        <begin position="124"/>
        <end position="275"/>
    </location>
</feature>
<dbReference type="AlphaFoldDB" id="A0A420WNT3"/>
<reference evidence="8 9" key="1">
    <citation type="submission" date="2018-10" db="EMBL/GenBank/DDBJ databases">
        <title>Comparative analysis of microorganisms from saline springs in Andes Mountain Range, Colombia.</title>
        <authorList>
            <person name="Rubin E."/>
        </authorList>
    </citation>
    <scope>NUCLEOTIDE SEQUENCE [LARGE SCALE GENOMIC DNA]</scope>
    <source>
        <strain evidence="8 9">USBA 36</strain>
    </source>
</reference>
<keyword evidence="4" id="KW-0720">Serine protease</keyword>
<keyword evidence="6" id="KW-0472">Membrane</keyword>
<dbReference type="PANTHER" id="PTHR33209:SF1">
    <property type="entry name" value="PEPTIDASE S49 DOMAIN-CONTAINING PROTEIN"/>
    <property type="match status" value="1"/>
</dbReference>
<dbReference type="PANTHER" id="PTHR33209">
    <property type="entry name" value="PROTEASE 4"/>
    <property type="match status" value="1"/>
</dbReference>